<keyword evidence="2" id="KW-0812">Transmembrane</keyword>
<dbReference type="PANTHER" id="PTHR36009:SF3">
    <property type="entry name" value="TRANSMEMBRANE PROTEIN"/>
    <property type="match status" value="1"/>
</dbReference>
<evidence type="ECO:0000313" key="4">
    <source>
        <dbReference type="Proteomes" id="UP000001876"/>
    </source>
</evidence>
<dbReference type="OrthoDB" id="47210at2759"/>
<dbReference type="GeneID" id="9688669"/>
<dbReference type="RefSeq" id="XP_003063437.1">
    <property type="nucleotide sequence ID" value="XM_003063391.1"/>
</dbReference>
<reference evidence="3 4" key="1">
    <citation type="journal article" date="2009" name="Science">
        <title>Green evolution and dynamic adaptations revealed by genomes of the marine picoeukaryotes Micromonas.</title>
        <authorList>
            <person name="Worden A.Z."/>
            <person name="Lee J.H."/>
            <person name="Mock T."/>
            <person name="Rouze P."/>
            <person name="Simmons M.P."/>
            <person name="Aerts A.L."/>
            <person name="Allen A.E."/>
            <person name="Cuvelier M.L."/>
            <person name="Derelle E."/>
            <person name="Everett M.V."/>
            <person name="Foulon E."/>
            <person name="Grimwood J."/>
            <person name="Gundlach H."/>
            <person name="Henrissat B."/>
            <person name="Napoli C."/>
            <person name="McDonald S.M."/>
            <person name="Parker M.S."/>
            <person name="Rombauts S."/>
            <person name="Salamov A."/>
            <person name="Von Dassow P."/>
            <person name="Badger J.H."/>
            <person name="Coutinho P.M."/>
            <person name="Demir E."/>
            <person name="Dubchak I."/>
            <person name="Gentemann C."/>
            <person name="Eikrem W."/>
            <person name="Gready J.E."/>
            <person name="John U."/>
            <person name="Lanier W."/>
            <person name="Lindquist E.A."/>
            <person name="Lucas S."/>
            <person name="Mayer K.F."/>
            <person name="Moreau H."/>
            <person name="Not F."/>
            <person name="Otillar R."/>
            <person name="Panaud O."/>
            <person name="Pangilinan J."/>
            <person name="Paulsen I."/>
            <person name="Piegu B."/>
            <person name="Poliakov A."/>
            <person name="Robbens S."/>
            <person name="Schmutz J."/>
            <person name="Toulza E."/>
            <person name="Wyss T."/>
            <person name="Zelensky A."/>
            <person name="Zhou K."/>
            <person name="Armbrust E.V."/>
            <person name="Bhattacharya D."/>
            <person name="Goodenough U.W."/>
            <person name="Van de Peer Y."/>
            <person name="Grigoriev I.V."/>
        </authorList>
    </citation>
    <scope>NUCLEOTIDE SEQUENCE [LARGE SCALE GENOMIC DNA]</scope>
    <source>
        <strain evidence="3 4">CCMP1545</strain>
    </source>
</reference>
<dbReference type="KEGG" id="mpp:MICPUCDRAFT_42724"/>
<keyword evidence="2" id="KW-1133">Transmembrane helix</keyword>
<evidence type="ECO:0000313" key="3">
    <source>
        <dbReference type="EMBL" id="EEH52573.1"/>
    </source>
</evidence>
<organism evidence="4">
    <name type="scientific">Micromonas pusilla (strain CCMP1545)</name>
    <name type="common">Picoplanktonic green alga</name>
    <dbReference type="NCBI Taxonomy" id="564608"/>
    <lineage>
        <taxon>Eukaryota</taxon>
        <taxon>Viridiplantae</taxon>
        <taxon>Chlorophyta</taxon>
        <taxon>Mamiellophyceae</taxon>
        <taxon>Mamiellales</taxon>
        <taxon>Mamiellaceae</taxon>
        <taxon>Micromonas</taxon>
    </lineage>
</organism>
<keyword evidence="4" id="KW-1185">Reference proteome</keyword>
<name>C1N5W8_MICPC</name>
<keyword evidence="2" id="KW-0472">Membrane</keyword>
<feature type="transmembrane region" description="Helical" evidence="2">
    <location>
        <begin position="147"/>
        <end position="166"/>
    </location>
</feature>
<feature type="transmembrane region" description="Helical" evidence="2">
    <location>
        <begin position="115"/>
        <end position="135"/>
    </location>
</feature>
<dbReference type="eggNOG" id="ENOG502QWFT">
    <property type="taxonomic scope" value="Eukaryota"/>
</dbReference>
<dbReference type="OMA" id="FNLMGIW"/>
<gene>
    <name evidence="3" type="ORF">MICPUCDRAFT_42724</name>
</gene>
<feature type="compositionally biased region" description="Basic residues" evidence="1">
    <location>
        <begin position="26"/>
        <end position="44"/>
    </location>
</feature>
<protein>
    <submittedName>
        <fullName evidence="3">Predicted protein</fullName>
    </submittedName>
</protein>
<accession>C1N5W8</accession>
<sequence>MATTATTATRLASSERASPPPPPRRATVRSHHRRRIARDRRHRLPAATRASSSSSSSSSSDEEEINVPGRAALALGWLALGGVATTVAPSGTAAFDAELVTSLVTSPFSGAANPIFEALFNSLGVVPAVYAALLLPGARDQPRVPTLPPVVASFALGFFALGPYLITRRVRVVLSTAPRTSAPRRSELGWATRTVFESKPFALFQTLFATFLIAYAASHVDAETLEGFATLWREQSALACVSSCDLLVLSLAMYDALSEDMKRRGVFERGKALGFCALPVLGPCLWLLTRPALEE</sequence>
<proteinExistence type="predicted"/>
<feature type="region of interest" description="Disordered" evidence="1">
    <location>
        <begin position="1"/>
        <end position="65"/>
    </location>
</feature>
<feature type="compositionally biased region" description="Low complexity" evidence="1">
    <location>
        <begin position="1"/>
        <end position="17"/>
    </location>
</feature>
<dbReference type="EMBL" id="GG663748">
    <property type="protein sequence ID" value="EEH52573.1"/>
    <property type="molecule type" value="Genomic_DNA"/>
</dbReference>
<evidence type="ECO:0000256" key="2">
    <source>
        <dbReference type="SAM" id="Phobius"/>
    </source>
</evidence>
<evidence type="ECO:0000256" key="1">
    <source>
        <dbReference type="SAM" id="MobiDB-lite"/>
    </source>
</evidence>
<dbReference type="AlphaFoldDB" id="C1N5W8"/>
<dbReference type="Proteomes" id="UP000001876">
    <property type="component" value="Unassembled WGS sequence"/>
</dbReference>
<dbReference type="PANTHER" id="PTHR36009">
    <property type="match status" value="1"/>
</dbReference>